<evidence type="ECO:0000313" key="1">
    <source>
        <dbReference type="EMBL" id="CAH6320669.1"/>
    </source>
</evidence>
<dbReference type="RefSeq" id="WP_031590415.1">
    <property type="nucleotide sequence ID" value="NZ_CP143410.1"/>
</dbReference>
<dbReference type="AlphaFoldDB" id="A0AAN2K6X3"/>
<reference evidence="1" key="1">
    <citation type="submission" date="2022-05" db="EMBL/GenBank/DDBJ databases">
        <authorList>
            <person name="Pothier F. J."/>
        </authorList>
    </citation>
    <scope>NUCLEOTIDE SEQUENCE</scope>
    <source>
        <strain evidence="1">DAPP-PG734</strain>
    </source>
</reference>
<organism evidence="1 2">
    <name type="scientific">Enterobacter agglomerans</name>
    <name type="common">Erwinia herbicola</name>
    <name type="synonym">Pantoea agglomerans</name>
    <dbReference type="NCBI Taxonomy" id="549"/>
    <lineage>
        <taxon>Bacteria</taxon>
        <taxon>Pseudomonadati</taxon>
        <taxon>Pseudomonadota</taxon>
        <taxon>Gammaproteobacteria</taxon>
        <taxon>Enterobacterales</taxon>
        <taxon>Erwiniaceae</taxon>
        <taxon>Pantoea</taxon>
        <taxon>Pantoea agglomerans group</taxon>
    </lineage>
</organism>
<sequence length="88" mass="8171">MQNAARIGDATAHGGVLCSGSGNVFINGQPAAMAGASVAPCAIGHGAAPVASGSGTVFINGMPAARLGDVTGCGAVVVCGSPSVFIGS</sequence>
<accession>A0AAN2K6X3</accession>
<gene>
    <name evidence="1" type="ORF">DAPPPG734_15875</name>
</gene>
<dbReference type="CDD" id="cd14742">
    <property type="entry name" value="PAAR_RHS"/>
    <property type="match status" value="1"/>
</dbReference>
<proteinExistence type="predicted"/>
<protein>
    <submittedName>
        <fullName evidence="1">PAAR domain-containing protein</fullName>
    </submittedName>
</protein>
<name>A0AAN2K6X3_ENTAG</name>
<evidence type="ECO:0000313" key="2">
    <source>
        <dbReference type="Proteomes" id="UP001158961"/>
    </source>
</evidence>
<dbReference type="EMBL" id="OW970315">
    <property type="protein sequence ID" value="CAH6320669.1"/>
    <property type="molecule type" value="Genomic_DNA"/>
</dbReference>
<dbReference type="Gene3D" id="2.60.200.60">
    <property type="match status" value="1"/>
</dbReference>
<dbReference type="InterPro" id="IPR008727">
    <property type="entry name" value="PAAR_motif"/>
</dbReference>
<dbReference type="Proteomes" id="UP001158961">
    <property type="component" value="Chromosome"/>
</dbReference>
<dbReference type="Pfam" id="PF05488">
    <property type="entry name" value="PAAR_motif"/>
    <property type="match status" value="1"/>
</dbReference>